<reference evidence="2" key="1">
    <citation type="submission" date="2020-06" db="EMBL/GenBank/DDBJ databases">
        <title>Legume-microbial interactions unlock mineral nutrients during tropical forest succession.</title>
        <authorList>
            <person name="Epihov D.Z."/>
        </authorList>
    </citation>
    <scope>NUCLEOTIDE SEQUENCE [LARGE SCALE GENOMIC DNA]</scope>
    <source>
        <strain evidence="2">Pan2503</strain>
    </source>
</reference>
<sequence>MSVWVLLIYIELGDAQHQWNGTDAVAVYSSEAKCKAADLYSHSGHMTACQRMELDPAANGKELGERATRKSGKTDI</sequence>
<proteinExistence type="predicted"/>
<dbReference type="Proteomes" id="UP000567293">
    <property type="component" value="Unassembled WGS sequence"/>
</dbReference>
<protein>
    <submittedName>
        <fullName evidence="2">Uncharacterized protein</fullName>
    </submittedName>
</protein>
<organism evidence="2 3">
    <name type="scientific">Candidatus Acidiferrum panamense</name>
    <dbReference type="NCBI Taxonomy" id="2741543"/>
    <lineage>
        <taxon>Bacteria</taxon>
        <taxon>Pseudomonadati</taxon>
        <taxon>Acidobacteriota</taxon>
        <taxon>Terriglobia</taxon>
        <taxon>Candidatus Acidiferrales</taxon>
        <taxon>Candidatus Acidiferrum</taxon>
    </lineage>
</organism>
<evidence type="ECO:0000313" key="2">
    <source>
        <dbReference type="EMBL" id="MBA0088270.1"/>
    </source>
</evidence>
<evidence type="ECO:0000313" key="3">
    <source>
        <dbReference type="Proteomes" id="UP000567293"/>
    </source>
</evidence>
<comment type="caution">
    <text evidence="2">The sequence shown here is derived from an EMBL/GenBank/DDBJ whole genome shotgun (WGS) entry which is preliminary data.</text>
</comment>
<name>A0A7V8NW10_9BACT</name>
<feature type="region of interest" description="Disordered" evidence="1">
    <location>
        <begin position="57"/>
        <end position="76"/>
    </location>
</feature>
<dbReference type="AlphaFoldDB" id="A0A7V8NW10"/>
<keyword evidence="3" id="KW-1185">Reference proteome</keyword>
<gene>
    <name evidence="2" type="ORF">HRJ53_25075</name>
</gene>
<dbReference type="EMBL" id="JACDQQ010002420">
    <property type="protein sequence ID" value="MBA0088270.1"/>
    <property type="molecule type" value="Genomic_DNA"/>
</dbReference>
<accession>A0A7V8NW10</accession>
<evidence type="ECO:0000256" key="1">
    <source>
        <dbReference type="SAM" id="MobiDB-lite"/>
    </source>
</evidence>
<feature type="compositionally biased region" description="Basic and acidic residues" evidence="1">
    <location>
        <begin position="62"/>
        <end position="76"/>
    </location>
</feature>